<dbReference type="GO" id="GO:0017064">
    <property type="term" value="F:fatty acid amide hydrolase activity"/>
    <property type="evidence" value="ECO:0007669"/>
    <property type="project" value="TreeGrafter"/>
</dbReference>
<dbReference type="InterPro" id="IPR036928">
    <property type="entry name" value="AS_sf"/>
</dbReference>
<dbReference type="InterPro" id="IPR052096">
    <property type="entry name" value="Endocannabinoid_amidase"/>
</dbReference>
<dbReference type="GO" id="GO:0004040">
    <property type="term" value="F:amidase activity"/>
    <property type="evidence" value="ECO:0007669"/>
    <property type="project" value="TreeGrafter"/>
</dbReference>
<proteinExistence type="predicted"/>
<dbReference type="Proteomes" id="UP000735302">
    <property type="component" value="Unassembled WGS sequence"/>
</dbReference>
<dbReference type="PANTHER" id="PTHR45847:SF6">
    <property type="entry name" value="FATTY ACID AMIDE HYDROLASE"/>
    <property type="match status" value="1"/>
</dbReference>
<evidence type="ECO:0000313" key="3">
    <source>
        <dbReference type="Proteomes" id="UP000735302"/>
    </source>
</evidence>
<protein>
    <submittedName>
        <fullName evidence="2">Fatty-acid amide hydrolase</fullName>
    </submittedName>
</protein>
<name>A0AAV4AD25_9GAST</name>
<evidence type="ECO:0000313" key="2">
    <source>
        <dbReference type="EMBL" id="GFO04740.1"/>
    </source>
</evidence>
<dbReference type="InterPro" id="IPR023631">
    <property type="entry name" value="Amidase_dom"/>
</dbReference>
<dbReference type="Pfam" id="PF01425">
    <property type="entry name" value="Amidase"/>
    <property type="match status" value="1"/>
</dbReference>
<gene>
    <name evidence="2" type="ORF">PoB_003124500</name>
</gene>
<comment type="caution">
    <text evidence="2">The sequence shown here is derived from an EMBL/GenBank/DDBJ whole genome shotgun (WGS) entry which is preliminary data.</text>
</comment>
<dbReference type="GO" id="GO:0009062">
    <property type="term" value="P:fatty acid catabolic process"/>
    <property type="evidence" value="ECO:0007669"/>
    <property type="project" value="TreeGrafter"/>
</dbReference>
<evidence type="ECO:0000259" key="1">
    <source>
        <dbReference type="Pfam" id="PF01425"/>
    </source>
</evidence>
<accession>A0AAV4AD25</accession>
<dbReference type="EMBL" id="BLXT01003741">
    <property type="protein sequence ID" value="GFO04740.1"/>
    <property type="molecule type" value="Genomic_DNA"/>
</dbReference>
<feature type="domain" description="Amidase" evidence="1">
    <location>
        <begin position="114"/>
        <end position="180"/>
    </location>
</feature>
<keyword evidence="2" id="KW-0378">Hydrolase</keyword>
<reference evidence="2 3" key="1">
    <citation type="journal article" date="2021" name="Elife">
        <title>Chloroplast acquisition without the gene transfer in kleptoplastic sea slugs, Plakobranchus ocellatus.</title>
        <authorList>
            <person name="Maeda T."/>
            <person name="Takahashi S."/>
            <person name="Yoshida T."/>
            <person name="Shimamura S."/>
            <person name="Takaki Y."/>
            <person name="Nagai Y."/>
            <person name="Toyoda A."/>
            <person name="Suzuki Y."/>
            <person name="Arimoto A."/>
            <person name="Ishii H."/>
            <person name="Satoh N."/>
            <person name="Nishiyama T."/>
            <person name="Hasebe M."/>
            <person name="Maruyama T."/>
            <person name="Minagawa J."/>
            <person name="Obokata J."/>
            <person name="Shigenobu S."/>
        </authorList>
    </citation>
    <scope>NUCLEOTIDE SEQUENCE [LARGE SCALE GENOMIC DNA]</scope>
</reference>
<organism evidence="2 3">
    <name type="scientific">Plakobranchus ocellatus</name>
    <dbReference type="NCBI Taxonomy" id="259542"/>
    <lineage>
        <taxon>Eukaryota</taxon>
        <taxon>Metazoa</taxon>
        <taxon>Spiralia</taxon>
        <taxon>Lophotrochozoa</taxon>
        <taxon>Mollusca</taxon>
        <taxon>Gastropoda</taxon>
        <taxon>Heterobranchia</taxon>
        <taxon>Euthyneura</taxon>
        <taxon>Panpulmonata</taxon>
        <taxon>Sacoglossa</taxon>
        <taxon>Placobranchoidea</taxon>
        <taxon>Plakobranchidae</taxon>
        <taxon>Plakobranchus</taxon>
    </lineage>
</organism>
<keyword evidence="3" id="KW-1185">Reference proteome</keyword>
<dbReference type="Gene3D" id="3.90.1300.10">
    <property type="entry name" value="Amidase signature (AS) domain"/>
    <property type="match status" value="1"/>
</dbReference>
<sequence length="182" mass="19140">MELQTMVTKKLAMELQTMVTKKLAMELQTMVTNKLAMELQTMEKDRTVGLGGFVDTPAKADASVIKGSGLALVEIADISQQGDLRLSDFCQTGARVSGVWTLDRKIPADLRTGTGSCNPIFGQTLHPTRPSRSVGGGSCGEACSLALGASVLGVGADMVGGVRVPAHFCGVCALRTTAQRIR</sequence>
<dbReference type="AlphaFoldDB" id="A0AAV4AD25"/>
<dbReference type="PANTHER" id="PTHR45847">
    <property type="entry name" value="FATTY ACID AMIDE HYDROLASE"/>
    <property type="match status" value="1"/>
</dbReference>
<dbReference type="SUPFAM" id="SSF75304">
    <property type="entry name" value="Amidase signature (AS) enzymes"/>
    <property type="match status" value="1"/>
</dbReference>